<dbReference type="EMBL" id="CP011097">
    <property type="protein sequence ID" value="AJZ75425.1"/>
    <property type="molecule type" value="Genomic_DNA"/>
</dbReference>
<dbReference type="AlphaFoldDB" id="A0A3G1B0Q3"/>
<protein>
    <submittedName>
        <fullName evidence="1">Uncharacterized protein</fullName>
    </submittedName>
</protein>
<name>A0A3G1B0Q3_9ARCH</name>
<dbReference type="KEGG" id="tah:SU86_002395"/>
<dbReference type="GeneID" id="24875236"/>
<dbReference type="Proteomes" id="UP000266745">
    <property type="component" value="Chromosome"/>
</dbReference>
<reference evidence="1 2" key="1">
    <citation type="journal article" date="2016" name="Sci. Rep.">
        <title>A novel ammonia-oxidizing archaeon from wastewater treatment plant: Its enrichment, physiological and genomic characteristics.</title>
        <authorList>
            <person name="Li Y."/>
            <person name="Ding K."/>
            <person name="Wen X."/>
            <person name="Zhang B."/>
            <person name="Shen B."/>
            <person name="Yang Y."/>
        </authorList>
    </citation>
    <scope>NUCLEOTIDE SEQUENCE [LARGE SCALE GENOMIC DNA]</scope>
    <source>
        <strain evidence="1 2">SAT1</strain>
    </source>
</reference>
<accession>A0A3G1B0Q3</accession>
<proteinExistence type="predicted"/>
<evidence type="ECO:0000313" key="2">
    <source>
        <dbReference type="Proteomes" id="UP000266745"/>
    </source>
</evidence>
<keyword evidence="2" id="KW-1185">Reference proteome</keyword>
<evidence type="ECO:0000313" key="1">
    <source>
        <dbReference type="EMBL" id="AJZ75425.1"/>
    </source>
</evidence>
<sequence>MKSKKIVLPDGAIEFLSDRIRKDIPIEQAISEWNKKQESDKFLKIGDIVKIHRLMKKDPFHGKRGFIATVLSPVGNYHDPERSGKFSVFIMEHSNNSISGSFLGSELEPTKETISKEFVENYLKTPTLNDTMREELKQLMQEL</sequence>
<dbReference type="RefSeq" id="WP_048188033.1">
    <property type="nucleotide sequence ID" value="NZ_CP011097.1"/>
</dbReference>
<organism evidence="1 2">
    <name type="scientific">Candidatus Nitrosotenuis cloacae</name>
    <dbReference type="NCBI Taxonomy" id="1603555"/>
    <lineage>
        <taxon>Archaea</taxon>
        <taxon>Nitrososphaerota</taxon>
        <taxon>Candidatus Nitrosotenuis</taxon>
    </lineage>
</organism>
<gene>
    <name evidence="1" type="ORF">SU86_002395</name>
</gene>